<dbReference type="InterPro" id="IPR013022">
    <property type="entry name" value="Xyl_isomerase-like_TIM-brl"/>
</dbReference>
<reference evidence="2" key="1">
    <citation type="submission" date="2023-03" db="EMBL/GenBank/DDBJ databases">
        <title>Andean soil-derived lignocellulolytic bacterial consortium as a source of novel taxa and putative plastic-active enzymes.</title>
        <authorList>
            <person name="Diaz-Garcia L."/>
            <person name="Chuvochina M."/>
            <person name="Feuerriegel G."/>
            <person name="Bunk B."/>
            <person name="Sproer C."/>
            <person name="Streit W.R."/>
            <person name="Rodriguez L.M."/>
            <person name="Overmann J."/>
            <person name="Jimenez D.J."/>
        </authorList>
    </citation>
    <scope>NUCLEOTIDE SEQUENCE</scope>
    <source>
        <strain evidence="2">MAG 7</strain>
    </source>
</reference>
<dbReference type="AlphaFoldDB" id="A0AAJ6BEL7"/>
<proteinExistence type="predicted"/>
<dbReference type="PANTHER" id="PTHR12110">
    <property type="entry name" value="HYDROXYPYRUVATE ISOMERASE"/>
    <property type="match status" value="1"/>
</dbReference>
<dbReference type="GO" id="GO:0016853">
    <property type="term" value="F:isomerase activity"/>
    <property type="evidence" value="ECO:0007669"/>
    <property type="project" value="UniProtKB-KW"/>
</dbReference>
<dbReference type="InterPro" id="IPR036237">
    <property type="entry name" value="Xyl_isomerase-like_sf"/>
</dbReference>
<evidence type="ECO:0000313" key="2">
    <source>
        <dbReference type="EMBL" id="WEK34173.1"/>
    </source>
</evidence>
<gene>
    <name evidence="2" type="ORF">P0Y53_16925</name>
</gene>
<dbReference type="Proteomes" id="UP001220610">
    <property type="component" value="Chromosome"/>
</dbReference>
<evidence type="ECO:0000259" key="1">
    <source>
        <dbReference type="Pfam" id="PF01261"/>
    </source>
</evidence>
<name>A0AAJ6BEL7_9BACT</name>
<dbReference type="EMBL" id="CP119311">
    <property type="protein sequence ID" value="WEK34173.1"/>
    <property type="molecule type" value="Genomic_DNA"/>
</dbReference>
<accession>A0AAJ6BEL7</accession>
<dbReference type="InterPro" id="IPR050312">
    <property type="entry name" value="IolE/XylAMocC-like"/>
</dbReference>
<keyword evidence="2" id="KW-0413">Isomerase</keyword>
<sequence length="304" mass="34068">MEHGRYSKQLTCAYLYPISKYGYPPNVEQTISYITEMAGMGFSSIELEGIGAENIRYLHRHSSSIREAVDKSGCVVPVYCVVLPQLSSPDQALQQQSLELFRLGCQTAQQLGASGVLDNGPLLPLEYPKNAPILRHYSADQLRLPTGFNWDQYWTNLVSTYQEACAIAASYNLAYHMHPCEGSLITGTDSFLYFHQAVQRINLFFNLDTANQFYRKDDLALCITRLAGKISYIHVSDNGGQRVEHLVPGDGKIWWSGFFEALRETQFSGQLAIDVGGAESGINDIDEAYHRSADWLTQQIATYL</sequence>
<dbReference type="Pfam" id="PF01261">
    <property type="entry name" value="AP_endonuc_2"/>
    <property type="match status" value="1"/>
</dbReference>
<evidence type="ECO:0000313" key="3">
    <source>
        <dbReference type="Proteomes" id="UP001220610"/>
    </source>
</evidence>
<protein>
    <submittedName>
        <fullName evidence="2">Sugar phosphate isomerase/epimerase</fullName>
    </submittedName>
</protein>
<dbReference type="Gene3D" id="3.20.20.150">
    <property type="entry name" value="Divalent-metal-dependent TIM barrel enzymes"/>
    <property type="match status" value="1"/>
</dbReference>
<feature type="domain" description="Xylose isomerase-like TIM barrel" evidence="1">
    <location>
        <begin position="37"/>
        <end position="298"/>
    </location>
</feature>
<organism evidence="2 3">
    <name type="scientific">Candidatus Pseudobacter hemicellulosilyticus</name>
    <dbReference type="NCBI Taxonomy" id="3121375"/>
    <lineage>
        <taxon>Bacteria</taxon>
        <taxon>Pseudomonadati</taxon>
        <taxon>Bacteroidota</taxon>
        <taxon>Chitinophagia</taxon>
        <taxon>Chitinophagales</taxon>
        <taxon>Chitinophagaceae</taxon>
        <taxon>Pseudobacter</taxon>
    </lineage>
</organism>
<dbReference type="SUPFAM" id="SSF51658">
    <property type="entry name" value="Xylose isomerase-like"/>
    <property type="match status" value="1"/>
</dbReference>